<feature type="non-terminal residue" evidence="3">
    <location>
        <position position="1"/>
    </location>
</feature>
<dbReference type="Gene3D" id="1.20.200.10">
    <property type="entry name" value="Fumarase/aspartase (Central domain)"/>
    <property type="match status" value="1"/>
</dbReference>
<sequence length="48" mass="5492">ILDTGLALQMRESADLIQDKLEKLQRVVAEKAIRYKYSLNIGRTHGVH</sequence>
<name>A0A354Z027_9FIRM</name>
<dbReference type="GO" id="GO:0016829">
    <property type="term" value="F:lyase activity"/>
    <property type="evidence" value="ECO:0007669"/>
    <property type="project" value="UniProtKB-KW"/>
</dbReference>
<proteinExistence type="predicted"/>
<dbReference type="InterPro" id="IPR022761">
    <property type="entry name" value="Fumarate_lyase_N"/>
</dbReference>
<dbReference type="Pfam" id="PF00206">
    <property type="entry name" value="Lyase_1"/>
    <property type="match status" value="1"/>
</dbReference>
<dbReference type="InterPro" id="IPR008948">
    <property type="entry name" value="L-Aspartase-like"/>
</dbReference>
<feature type="domain" description="Fumarate lyase N-terminal" evidence="2">
    <location>
        <begin position="2"/>
        <end position="48"/>
    </location>
</feature>
<dbReference type="AlphaFoldDB" id="A0A354Z027"/>
<reference evidence="3 4" key="1">
    <citation type="journal article" date="2018" name="Nat. Biotechnol.">
        <title>A standardized bacterial taxonomy based on genome phylogeny substantially revises the tree of life.</title>
        <authorList>
            <person name="Parks D.H."/>
            <person name="Chuvochina M."/>
            <person name="Waite D.W."/>
            <person name="Rinke C."/>
            <person name="Skarshewski A."/>
            <person name="Chaumeil P.A."/>
            <person name="Hugenholtz P."/>
        </authorList>
    </citation>
    <scope>NUCLEOTIDE SEQUENCE [LARGE SCALE GENOMIC DNA]</scope>
    <source>
        <strain evidence="3">UBA10948</strain>
    </source>
</reference>
<evidence type="ECO:0000259" key="2">
    <source>
        <dbReference type="Pfam" id="PF00206"/>
    </source>
</evidence>
<protein>
    <submittedName>
        <fullName evidence="3">Adenylosuccinate lyase</fullName>
    </submittedName>
</protein>
<evidence type="ECO:0000313" key="3">
    <source>
        <dbReference type="EMBL" id="HBK54311.1"/>
    </source>
</evidence>
<evidence type="ECO:0000256" key="1">
    <source>
        <dbReference type="ARBA" id="ARBA00023239"/>
    </source>
</evidence>
<comment type="caution">
    <text evidence="3">The sequence shown here is derived from an EMBL/GenBank/DDBJ whole genome shotgun (WGS) entry which is preliminary data.</text>
</comment>
<feature type="non-terminal residue" evidence="3">
    <location>
        <position position="48"/>
    </location>
</feature>
<organism evidence="3 4">
    <name type="scientific">Syntrophomonas wolfei</name>
    <dbReference type="NCBI Taxonomy" id="863"/>
    <lineage>
        <taxon>Bacteria</taxon>
        <taxon>Bacillati</taxon>
        <taxon>Bacillota</taxon>
        <taxon>Clostridia</taxon>
        <taxon>Eubacteriales</taxon>
        <taxon>Syntrophomonadaceae</taxon>
        <taxon>Syntrophomonas</taxon>
    </lineage>
</organism>
<keyword evidence="1 3" id="KW-0456">Lyase</keyword>
<dbReference type="Proteomes" id="UP000263273">
    <property type="component" value="Unassembled WGS sequence"/>
</dbReference>
<gene>
    <name evidence="3" type="ORF">DDZ44_10275</name>
</gene>
<accession>A0A354Z027</accession>
<evidence type="ECO:0000313" key="4">
    <source>
        <dbReference type="Proteomes" id="UP000263273"/>
    </source>
</evidence>
<dbReference type="SUPFAM" id="SSF48557">
    <property type="entry name" value="L-aspartase-like"/>
    <property type="match status" value="1"/>
</dbReference>
<dbReference type="EMBL" id="DNZF01000221">
    <property type="protein sequence ID" value="HBK54311.1"/>
    <property type="molecule type" value="Genomic_DNA"/>
</dbReference>